<proteinExistence type="predicted"/>
<keyword evidence="1" id="KW-1133">Transmembrane helix</keyword>
<accession>A0A9P7YCN6</accession>
<organism evidence="2 3">
    <name type="scientific">Amylocarpus encephaloides</name>
    <dbReference type="NCBI Taxonomy" id="45428"/>
    <lineage>
        <taxon>Eukaryota</taxon>
        <taxon>Fungi</taxon>
        <taxon>Dikarya</taxon>
        <taxon>Ascomycota</taxon>
        <taxon>Pezizomycotina</taxon>
        <taxon>Leotiomycetes</taxon>
        <taxon>Helotiales</taxon>
        <taxon>Helotiales incertae sedis</taxon>
        <taxon>Amylocarpus</taxon>
    </lineage>
</organism>
<dbReference type="Proteomes" id="UP000824998">
    <property type="component" value="Unassembled WGS sequence"/>
</dbReference>
<keyword evidence="1" id="KW-0812">Transmembrane</keyword>
<dbReference type="EMBL" id="MU251654">
    <property type="protein sequence ID" value="KAG9230660.1"/>
    <property type="molecule type" value="Genomic_DNA"/>
</dbReference>
<evidence type="ECO:0000256" key="1">
    <source>
        <dbReference type="SAM" id="Phobius"/>
    </source>
</evidence>
<feature type="transmembrane region" description="Helical" evidence="1">
    <location>
        <begin position="55"/>
        <end position="74"/>
    </location>
</feature>
<keyword evidence="1" id="KW-0472">Membrane</keyword>
<comment type="caution">
    <text evidence="2">The sequence shown here is derived from an EMBL/GenBank/DDBJ whole genome shotgun (WGS) entry which is preliminary data.</text>
</comment>
<feature type="transmembrane region" description="Helical" evidence="1">
    <location>
        <begin position="95"/>
        <end position="114"/>
    </location>
</feature>
<feature type="transmembrane region" description="Helical" evidence="1">
    <location>
        <begin position="21"/>
        <end position="49"/>
    </location>
</feature>
<keyword evidence="3" id="KW-1185">Reference proteome</keyword>
<gene>
    <name evidence="2" type="ORF">BJ875DRAFT_145840</name>
</gene>
<name>A0A9P7YCN6_9HELO</name>
<sequence length="161" mass="18159">MPIRLGDDTFSSSSAAQWNDYILVPLWILQMLVVAISFISLLGALFMGALFGDSVGWYGLIGTLGIVGAGSSIVQEVSLYRAERLTTEKYYRNQAAKILFVLFTFFVLCVFVARKGGGMVLFWYLFYMMPFGLALWYALYLRKEEGAFDEGIIKGLKVQWK</sequence>
<evidence type="ECO:0000313" key="3">
    <source>
        <dbReference type="Proteomes" id="UP000824998"/>
    </source>
</evidence>
<dbReference type="AlphaFoldDB" id="A0A9P7YCN6"/>
<feature type="transmembrane region" description="Helical" evidence="1">
    <location>
        <begin position="120"/>
        <end position="139"/>
    </location>
</feature>
<evidence type="ECO:0000313" key="2">
    <source>
        <dbReference type="EMBL" id="KAG9230660.1"/>
    </source>
</evidence>
<protein>
    <submittedName>
        <fullName evidence="2">Uncharacterized protein</fullName>
    </submittedName>
</protein>
<reference evidence="2" key="1">
    <citation type="journal article" date="2021" name="IMA Fungus">
        <title>Genomic characterization of three marine fungi, including Emericellopsis atlantica sp. nov. with signatures of a generalist lifestyle and marine biomass degradation.</title>
        <authorList>
            <person name="Hagestad O.C."/>
            <person name="Hou L."/>
            <person name="Andersen J.H."/>
            <person name="Hansen E.H."/>
            <person name="Altermark B."/>
            <person name="Li C."/>
            <person name="Kuhnert E."/>
            <person name="Cox R.J."/>
            <person name="Crous P.W."/>
            <person name="Spatafora J.W."/>
            <person name="Lail K."/>
            <person name="Amirebrahimi M."/>
            <person name="Lipzen A."/>
            <person name="Pangilinan J."/>
            <person name="Andreopoulos W."/>
            <person name="Hayes R.D."/>
            <person name="Ng V."/>
            <person name="Grigoriev I.V."/>
            <person name="Jackson S.A."/>
            <person name="Sutton T.D.S."/>
            <person name="Dobson A.D.W."/>
            <person name="Rama T."/>
        </authorList>
    </citation>
    <scope>NUCLEOTIDE SEQUENCE</scope>
    <source>
        <strain evidence="2">TRa018bII</strain>
    </source>
</reference>